<dbReference type="GO" id="GO:0008270">
    <property type="term" value="F:zinc ion binding"/>
    <property type="evidence" value="ECO:0007669"/>
    <property type="project" value="InterPro"/>
</dbReference>
<comment type="caution">
    <text evidence="6">The sequence shown here is derived from an EMBL/GenBank/DDBJ whole genome shotgun (WGS) entry which is preliminary data.</text>
</comment>
<dbReference type="RefSeq" id="WP_163773023.1">
    <property type="nucleotide sequence ID" value="NZ_JAAGXA010000010.1"/>
</dbReference>
<dbReference type="Pfam" id="PF00413">
    <property type="entry name" value="Peptidase_M10"/>
    <property type="match status" value="1"/>
</dbReference>
<dbReference type="InterPro" id="IPR001818">
    <property type="entry name" value="Pept_M10_metallopeptidase"/>
</dbReference>
<keyword evidence="2" id="KW-0479">Metal-binding</keyword>
<evidence type="ECO:0000259" key="5">
    <source>
        <dbReference type="SMART" id="SM00235"/>
    </source>
</evidence>
<dbReference type="Proteomes" id="UP000468687">
    <property type="component" value="Unassembled WGS sequence"/>
</dbReference>
<dbReference type="EMBL" id="JAAGXA010000010">
    <property type="protein sequence ID" value="NEN79469.1"/>
    <property type="molecule type" value="Genomic_DNA"/>
</dbReference>
<dbReference type="Gene3D" id="3.40.390.10">
    <property type="entry name" value="Collagenase (Catalytic Domain)"/>
    <property type="match status" value="1"/>
</dbReference>
<evidence type="ECO:0000313" key="6">
    <source>
        <dbReference type="EMBL" id="NEN79469.1"/>
    </source>
</evidence>
<evidence type="ECO:0000256" key="3">
    <source>
        <dbReference type="ARBA" id="ARBA00022801"/>
    </source>
</evidence>
<proteinExistence type="predicted"/>
<keyword evidence="1 6" id="KW-0645">Protease</keyword>
<name>A0A6P0HL85_9ACTN</name>
<evidence type="ECO:0000256" key="1">
    <source>
        <dbReference type="ARBA" id="ARBA00022670"/>
    </source>
</evidence>
<keyword evidence="3" id="KW-0378">Hydrolase</keyword>
<evidence type="ECO:0000313" key="7">
    <source>
        <dbReference type="Proteomes" id="UP000468687"/>
    </source>
</evidence>
<protein>
    <submittedName>
        <fullName evidence="6">Matrixin family metalloprotease</fullName>
    </submittedName>
</protein>
<keyword evidence="7" id="KW-1185">Reference proteome</keyword>
<accession>A0A6P0HL85</accession>
<dbReference type="GO" id="GO:0006508">
    <property type="term" value="P:proteolysis"/>
    <property type="evidence" value="ECO:0007669"/>
    <property type="project" value="UniProtKB-KW"/>
</dbReference>
<dbReference type="GO" id="GO:0031012">
    <property type="term" value="C:extracellular matrix"/>
    <property type="evidence" value="ECO:0007669"/>
    <property type="project" value="InterPro"/>
</dbReference>
<sequence>MAASASGSAHTPLLAKLALLLLLAALIVAVAPQRAEAYNLLGCKYTTKNLTFRMAVNVGTGYPTAITEAVYDWSGNTDVNFTGTSGTPNLQITVSNYGNTGWYGRISSGGCSRGLWTYQHAQLNNTLLGGKTTQNKRGTAAHEVGHALGLAHNDSGSACSSYKLMNSFGDLQHACNIYATRTDDRNGVNALY</sequence>
<organism evidence="6 7">
    <name type="scientific">Nocardioides zeae</name>
    <dbReference type="NCBI Taxonomy" id="1457234"/>
    <lineage>
        <taxon>Bacteria</taxon>
        <taxon>Bacillati</taxon>
        <taxon>Actinomycetota</taxon>
        <taxon>Actinomycetes</taxon>
        <taxon>Propionibacteriales</taxon>
        <taxon>Nocardioidaceae</taxon>
        <taxon>Nocardioides</taxon>
    </lineage>
</organism>
<evidence type="ECO:0000256" key="4">
    <source>
        <dbReference type="ARBA" id="ARBA00022833"/>
    </source>
</evidence>
<feature type="domain" description="Peptidase metallopeptidase" evidence="5">
    <location>
        <begin position="41"/>
        <end position="192"/>
    </location>
</feature>
<keyword evidence="6" id="KW-0482">Metalloprotease</keyword>
<dbReference type="InterPro" id="IPR021190">
    <property type="entry name" value="Pept_M10A"/>
</dbReference>
<dbReference type="GO" id="GO:0004222">
    <property type="term" value="F:metalloendopeptidase activity"/>
    <property type="evidence" value="ECO:0007669"/>
    <property type="project" value="InterPro"/>
</dbReference>
<dbReference type="PRINTS" id="PR00138">
    <property type="entry name" value="MATRIXIN"/>
</dbReference>
<gene>
    <name evidence="6" type="ORF">G3T38_14400</name>
</gene>
<dbReference type="InterPro" id="IPR006026">
    <property type="entry name" value="Peptidase_Metallo"/>
</dbReference>
<reference evidence="6 7" key="1">
    <citation type="journal article" date="2014" name="Int. J. Syst. Evol. Microbiol.">
        <title>Nocardioides zeae sp. nov., isolated from the stem of Zea mays.</title>
        <authorList>
            <person name="Glaeser S.P."/>
            <person name="McInroy J.A."/>
            <person name="Busse H.J."/>
            <person name="Kampfer P."/>
        </authorList>
    </citation>
    <scope>NUCLEOTIDE SEQUENCE [LARGE SCALE GENOMIC DNA]</scope>
    <source>
        <strain evidence="6 7">JCM 30728</strain>
    </source>
</reference>
<dbReference type="SMART" id="SM00235">
    <property type="entry name" value="ZnMc"/>
    <property type="match status" value="1"/>
</dbReference>
<evidence type="ECO:0000256" key="2">
    <source>
        <dbReference type="ARBA" id="ARBA00022723"/>
    </source>
</evidence>
<dbReference type="InterPro" id="IPR024079">
    <property type="entry name" value="MetalloPept_cat_dom_sf"/>
</dbReference>
<dbReference type="SUPFAM" id="SSF55486">
    <property type="entry name" value="Metalloproteases ('zincins'), catalytic domain"/>
    <property type="match status" value="1"/>
</dbReference>
<dbReference type="AlphaFoldDB" id="A0A6P0HL85"/>
<keyword evidence="4" id="KW-0862">Zinc</keyword>